<dbReference type="EMBL" id="LAZR01000509">
    <property type="protein sequence ID" value="KKN66172.1"/>
    <property type="molecule type" value="Genomic_DNA"/>
</dbReference>
<sequence>MEDLLLGLRHKLERFVDTLGGKSIGAGTNLLTGEVDFSFDLGEKTYSVRIAEIKLERR</sequence>
<gene>
    <name evidence="1" type="ORF">LCGC14_0474620</name>
</gene>
<proteinExistence type="predicted"/>
<name>A0A0F9SU68_9ZZZZ</name>
<organism evidence="1">
    <name type="scientific">marine sediment metagenome</name>
    <dbReference type="NCBI Taxonomy" id="412755"/>
    <lineage>
        <taxon>unclassified sequences</taxon>
        <taxon>metagenomes</taxon>
        <taxon>ecological metagenomes</taxon>
    </lineage>
</organism>
<protein>
    <submittedName>
        <fullName evidence="1">Uncharacterized protein</fullName>
    </submittedName>
</protein>
<comment type="caution">
    <text evidence="1">The sequence shown here is derived from an EMBL/GenBank/DDBJ whole genome shotgun (WGS) entry which is preliminary data.</text>
</comment>
<accession>A0A0F9SU68</accession>
<evidence type="ECO:0000313" key="1">
    <source>
        <dbReference type="EMBL" id="KKN66172.1"/>
    </source>
</evidence>
<dbReference type="AlphaFoldDB" id="A0A0F9SU68"/>
<reference evidence="1" key="1">
    <citation type="journal article" date="2015" name="Nature">
        <title>Complex archaea that bridge the gap between prokaryotes and eukaryotes.</title>
        <authorList>
            <person name="Spang A."/>
            <person name="Saw J.H."/>
            <person name="Jorgensen S.L."/>
            <person name="Zaremba-Niedzwiedzka K."/>
            <person name="Martijn J."/>
            <person name="Lind A.E."/>
            <person name="van Eijk R."/>
            <person name="Schleper C."/>
            <person name="Guy L."/>
            <person name="Ettema T.J."/>
        </authorList>
    </citation>
    <scope>NUCLEOTIDE SEQUENCE</scope>
</reference>